<dbReference type="InterPro" id="IPR008514">
    <property type="entry name" value="T6SS_Hcp"/>
</dbReference>
<protein>
    <submittedName>
        <fullName evidence="1">Type VI secretion system tube protein Hcp</fullName>
    </submittedName>
</protein>
<reference evidence="1 2" key="1">
    <citation type="submission" date="2019-08" db="EMBL/GenBank/DDBJ databases">
        <title>Paraburkholderia sp. DCY113.</title>
        <authorList>
            <person name="Kang J."/>
        </authorList>
    </citation>
    <scope>NUCLEOTIDE SEQUENCE [LARGE SCALE GENOMIC DNA]</scope>
    <source>
        <strain evidence="1 2">DCY113</strain>
    </source>
</reference>
<dbReference type="EMBL" id="VTUZ01000052">
    <property type="protein sequence ID" value="KAA0998899.1"/>
    <property type="molecule type" value="Genomic_DNA"/>
</dbReference>
<gene>
    <name evidence="1" type="ORF">FVF58_42925</name>
</gene>
<proteinExistence type="predicted"/>
<dbReference type="Proteomes" id="UP000325273">
    <property type="component" value="Unassembled WGS sequence"/>
</dbReference>
<dbReference type="AlphaFoldDB" id="A0A5B0GAE8"/>
<dbReference type="RefSeq" id="WP_149675684.1">
    <property type="nucleotide sequence ID" value="NZ_VTUZ01000052.1"/>
</dbReference>
<dbReference type="InterPro" id="IPR036624">
    <property type="entry name" value="Hcp1-lik_sf"/>
</dbReference>
<keyword evidence="2" id="KW-1185">Reference proteome</keyword>
<accession>A0A5B0GAE8</accession>
<dbReference type="PANTHER" id="PTHR36152">
    <property type="entry name" value="CYTOPLASMIC PROTEIN-RELATED"/>
    <property type="match status" value="1"/>
</dbReference>
<dbReference type="Gene3D" id="2.30.110.20">
    <property type="entry name" value="Hcp1-like"/>
    <property type="match status" value="1"/>
</dbReference>
<dbReference type="Pfam" id="PF05638">
    <property type="entry name" value="T6SS_HCP"/>
    <property type="match status" value="1"/>
</dbReference>
<comment type="caution">
    <text evidence="1">The sequence shown here is derived from an EMBL/GenBank/DDBJ whole genome shotgun (WGS) entry which is preliminary data.</text>
</comment>
<dbReference type="InterPro" id="IPR053165">
    <property type="entry name" value="HSI-I_assembly_Hcp1"/>
</dbReference>
<dbReference type="PANTHER" id="PTHR36152:SF1">
    <property type="entry name" value="UBIQUITIN-LIKE DOMAIN-CONTAINING PROTEIN"/>
    <property type="match status" value="1"/>
</dbReference>
<evidence type="ECO:0000313" key="1">
    <source>
        <dbReference type="EMBL" id="KAA0998899.1"/>
    </source>
</evidence>
<name>A0A5B0GAE8_9BURK</name>
<dbReference type="SUPFAM" id="SSF141452">
    <property type="entry name" value="Hcp1-like"/>
    <property type="match status" value="1"/>
</dbReference>
<organism evidence="1 2">
    <name type="scientific">Paraburkholderia panacisoli</name>
    <dbReference type="NCBI Taxonomy" id="2603818"/>
    <lineage>
        <taxon>Bacteria</taxon>
        <taxon>Pseudomonadati</taxon>
        <taxon>Pseudomonadota</taxon>
        <taxon>Betaproteobacteria</taxon>
        <taxon>Burkholderiales</taxon>
        <taxon>Burkholderiaceae</taxon>
        <taxon>Paraburkholderia</taxon>
    </lineage>
</organism>
<sequence length="163" mass="17498">MDTIILQFKEIKGNTLIDGFKEGIQIMSFSHSVNMPMNFDTANTERTLGRPSFSEFSLTKMTDQATPALYAACTAGTKLGDATISIGRNEGGKFMLQMKYVMSNAMIANIATSGGGSDMMDSFSINFSGITSQYTQQNPDSTLAGTAPFGWDLSTNKTLTPAA</sequence>
<evidence type="ECO:0000313" key="2">
    <source>
        <dbReference type="Proteomes" id="UP000325273"/>
    </source>
</evidence>